<dbReference type="InterPro" id="IPR045243">
    <property type="entry name" value="Rna14-like"/>
</dbReference>
<evidence type="ECO:0000256" key="1">
    <source>
        <dbReference type="ARBA" id="ARBA00004123"/>
    </source>
</evidence>
<comment type="subcellular location">
    <subcellularLocation>
        <location evidence="1">Nucleus</location>
    </subcellularLocation>
</comment>
<dbReference type="SUPFAM" id="SSF48452">
    <property type="entry name" value="TPR-like"/>
    <property type="match status" value="1"/>
</dbReference>
<dbReference type="EMBL" id="JAZDUA010000291">
    <property type="protein sequence ID" value="KAK7862005.1"/>
    <property type="molecule type" value="Genomic_DNA"/>
</dbReference>
<organism evidence="5 6">
    <name type="scientific">Gryllus longicercus</name>
    <dbReference type="NCBI Taxonomy" id="2509291"/>
    <lineage>
        <taxon>Eukaryota</taxon>
        <taxon>Metazoa</taxon>
        <taxon>Ecdysozoa</taxon>
        <taxon>Arthropoda</taxon>
        <taxon>Hexapoda</taxon>
        <taxon>Insecta</taxon>
        <taxon>Pterygota</taxon>
        <taxon>Neoptera</taxon>
        <taxon>Polyneoptera</taxon>
        <taxon>Orthoptera</taxon>
        <taxon>Ensifera</taxon>
        <taxon>Gryllidea</taxon>
        <taxon>Grylloidea</taxon>
        <taxon>Gryllidae</taxon>
        <taxon>Gryllinae</taxon>
        <taxon>Gryllus</taxon>
    </lineage>
</organism>
<proteinExistence type="predicted"/>
<dbReference type="InterPro" id="IPR011990">
    <property type="entry name" value="TPR-like_helical_dom_sf"/>
</dbReference>
<dbReference type="GO" id="GO:0005634">
    <property type="term" value="C:nucleus"/>
    <property type="evidence" value="ECO:0007669"/>
    <property type="project" value="UniProtKB-SubCell"/>
</dbReference>
<dbReference type="Proteomes" id="UP001378592">
    <property type="component" value="Unassembled WGS sequence"/>
</dbReference>
<sequence>MDLDERKWSIESLQHSQKQIEANPYDLEAWSLIIREAQTKPIEDTRPVFEKLVATFPSTGRYWKIYIEQEIKARNFENAEKLFQRSLQDVLNIELWKLYLAYVKESKSVHPSYKEIMAQAYDYALDKVGMDLQSFSIWSDYINFLKAADTTGYYAEKQKIKALRRVYQRGVVSPMVNIERLWRDYVNFEQSINSATAEKMVGDRGREYMNARRVAKEFEAITRGLNRNRPSIPPSGNLDEQKQIELWKKYIAWEKSNPLRTEFISLVTRRVVFAFEQCLLCLGHHPEIWYDAARFLEKSSKILTEKGVFSAGKTFSDEASAFYERATSTWVKKNMLLVFAYADFEEERLKHEKVHQIYKRFLDIPDIDPTLAYVQYMKFARRAEGMKSARTVFKRSREDPRSKFHVFVAAALMEYYCSKDKNIAFRIFELGLKRFPGNTDYIQYYIDYLSHLNEESSTRALFEQILSSNSIEKEKSVLIWNRFLEFETNNGDMESITRVEDRRRVFLGQINEFEGKQTAMLVDRYKFLNLYPCTRAELKAMGYEKIAIAAHKQYHRSTTSTLLELDEHALSMPRPDFSQMIPFKPQSNALPGCCPPGDEGFQIPPAVAHLCEALPPPEHYWGPYVDVDAMIETFKKIQLPETLLLPDIDNGCTTKLFDTAKSALWILEKNGGRMVCKPQIRTASKDQQPREETLFVDSEDEDQNFVPPATDIYRVRQKRKMK</sequence>
<reference evidence="5 6" key="1">
    <citation type="submission" date="2024-03" db="EMBL/GenBank/DDBJ databases">
        <title>The genome assembly and annotation of the cricket Gryllus longicercus Weissman &amp; Gray.</title>
        <authorList>
            <person name="Szrajer S."/>
            <person name="Gray D."/>
            <person name="Ylla G."/>
        </authorList>
    </citation>
    <scope>NUCLEOTIDE SEQUENCE [LARGE SCALE GENOMIC DNA]</scope>
    <source>
        <strain evidence="5">DAG 2021-001</strain>
        <tissue evidence="5">Whole body minus gut</tissue>
    </source>
</reference>
<feature type="domain" description="Suppressor of forked" evidence="4">
    <location>
        <begin position="14"/>
        <end position="538"/>
    </location>
</feature>
<dbReference type="PANTHER" id="PTHR19980">
    <property type="entry name" value="RNA CLEAVAGE STIMULATION FACTOR"/>
    <property type="match status" value="1"/>
</dbReference>
<comment type="caution">
    <text evidence="5">The sequence shown here is derived from an EMBL/GenBank/DDBJ whole genome shotgun (WGS) entry which is preliminary data.</text>
</comment>
<dbReference type="Pfam" id="PF05843">
    <property type="entry name" value="Suf"/>
    <property type="match status" value="1"/>
</dbReference>
<dbReference type="SMART" id="SM00386">
    <property type="entry name" value="HAT"/>
    <property type="match status" value="11"/>
</dbReference>
<evidence type="ECO:0000313" key="5">
    <source>
        <dbReference type="EMBL" id="KAK7862005.1"/>
    </source>
</evidence>
<evidence type="ECO:0000259" key="4">
    <source>
        <dbReference type="Pfam" id="PF05843"/>
    </source>
</evidence>
<dbReference type="AlphaFoldDB" id="A0AAN9Z548"/>
<dbReference type="Gene3D" id="1.25.40.1040">
    <property type="match status" value="1"/>
</dbReference>
<dbReference type="FunFam" id="1.25.40.1040:FF:000002">
    <property type="entry name" value="Cleavage stimulation factor subunit 3"/>
    <property type="match status" value="1"/>
</dbReference>
<evidence type="ECO:0000256" key="2">
    <source>
        <dbReference type="ARBA" id="ARBA00022737"/>
    </source>
</evidence>
<name>A0AAN9Z548_9ORTH</name>
<dbReference type="GO" id="GO:0003729">
    <property type="term" value="F:mRNA binding"/>
    <property type="evidence" value="ECO:0007669"/>
    <property type="project" value="TreeGrafter"/>
</dbReference>
<protein>
    <recommendedName>
        <fullName evidence="4">Suppressor of forked domain-containing protein</fullName>
    </recommendedName>
</protein>
<keyword evidence="3" id="KW-0539">Nucleus</keyword>
<evidence type="ECO:0000256" key="3">
    <source>
        <dbReference type="ARBA" id="ARBA00023242"/>
    </source>
</evidence>
<dbReference type="InterPro" id="IPR008847">
    <property type="entry name" value="Suf"/>
</dbReference>
<keyword evidence="2" id="KW-0677">Repeat</keyword>
<dbReference type="PANTHER" id="PTHR19980:SF0">
    <property type="entry name" value="CLEAVAGE STIMULATION FACTOR SUBUNIT 3"/>
    <property type="match status" value="1"/>
</dbReference>
<dbReference type="InterPro" id="IPR003107">
    <property type="entry name" value="HAT"/>
</dbReference>
<dbReference type="GO" id="GO:0031124">
    <property type="term" value="P:mRNA 3'-end processing"/>
    <property type="evidence" value="ECO:0007669"/>
    <property type="project" value="InterPro"/>
</dbReference>
<gene>
    <name evidence="5" type="ORF">R5R35_013544</name>
</gene>
<evidence type="ECO:0000313" key="6">
    <source>
        <dbReference type="Proteomes" id="UP001378592"/>
    </source>
</evidence>
<accession>A0AAN9Z548</accession>
<keyword evidence="6" id="KW-1185">Reference proteome</keyword>